<dbReference type="InterPro" id="IPR003597">
    <property type="entry name" value="Ig_C1-set"/>
</dbReference>
<dbReference type="PANTHER" id="PTHR16675:SF160">
    <property type="entry name" value="T-CELL SURFACE GLYCOPROTEIN CD1A"/>
    <property type="match status" value="1"/>
</dbReference>
<dbReference type="PANTHER" id="PTHR16675">
    <property type="entry name" value="MHC CLASS I-RELATED"/>
    <property type="match status" value="1"/>
</dbReference>
<dbReference type="AlphaFoldDB" id="A0A8C3U4H6"/>
<dbReference type="GO" id="GO:0030884">
    <property type="term" value="F:exogenous lipid antigen binding"/>
    <property type="evidence" value="ECO:0007669"/>
    <property type="project" value="TreeGrafter"/>
</dbReference>
<dbReference type="InterPro" id="IPR036179">
    <property type="entry name" value="Ig-like_dom_sf"/>
</dbReference>
<dbReference type="GO" id="GO:0005615">
    <property type="term" value="C:extracellular space"/>
    <property type="evidence" value="ECO:0007669"/>
    <property type="project" value="TreeGrafter"/>
</dbReference>
<dbReference type="GO" id="GO:0009897">
    <property type="term" value="C:external side of plasma membrane"/>
    <property type="evidence" value="ECO:0007669"/>
    <property type="project" value="TreeGrafter"/>
</dbReference>
<dbReference type="GO" id="GO:0048006">
    <property type="term" value="P:antigen processing and presentation, endogenous lipid antigen via MHC class Ib"/>
    <property type="evidence" value="ECO:0007669"/>
    <property type="project" value="TreeGrafter"/>
</dbReference>
<reference evidence="4" key="3">
    <citation type="submission" date="2025-09" db="UniProtKB">
        <authorList>
            <consortium name="Ensembl"/>
        </authorList>
    </citation>
    <scope>IDENTIFICATION</scope>
</reference>
<dbReference type="PROSITE" id="PS00290">
    <property type="entry name" value="IG_MHC"/>
    <property type="match status" value="1"/>
</dbReference>
<dbReference type="InterPro" id="IPR037055">
    <property type="entry name" value="MHC_I-like_Ag-recog_sf"/>
</dbReference>
<dbReference type="Gene3D" id="2.60.40.10">
    <property type="entry name" value="Immunoglobulins"/>
    <property type="match status" value="1"/>
</dbReference>
<dbReference type="GO" id="GO:0030883">
    <property type="term" value="F:endogenous lipid antigen binding"/>
    <property type="evidence" value="ECO:0007669"/>
    <property type="project" value="TreeGrafter"/>
</dbReference>
<evidence type="ECO:0000256" key="2">
    <source>
        <dbReference type="SAM" id="MobiDB-lite"/>
    </source>
</evidence>
<keyword evidence="5" id="KW-1185">Reference proteome</keyword>
<feature type="compositionally biased region" description="Polar residues" evidence="2">
    <location>
        <begin position="267"/>
        <end position="276"/>
    </location>
</feature>
<reference evidence="4" key="2">
    <citation type="submission" date="2025-08" db="UniProtKB">
        <authorList>
            <consortium name="Ensembl"/>
        </authorList>
    </citation>
    <scope>IDENTIFICATION</scope>
</reference>
<name>A0A8C3U4H6_CATUS</name>
<dbReference type="InterPro" id="IPR003006">
    <property type="entry name" value="Ig/MHC_CS"/>
</dbReference>
<dbReference type="InterPro" id="IPR011162">
    <property type="entry name" value="MHC_I/II-like_Ag-recog"/>
</dbReference>
<dbReference type="InterPro" id="IPR013783">
    <property type="entry name" value="Ig-like_fold"/>
</dbReference>
<reference evidence="4" key="1">
    <citation type="submission" date="2020-10" db="EMBL/GenBank/DDBJ databases">
        <title>Catharus ustulatus (Swainson's thrush) genome, bCatUst1, primary haplotype v2.</title>
        <authorList>
            <person name="Delmore K."/>
            <person name="Vafadar M."/>
            <person name="Formenti G."/>
            <person name="Chow W."/>
            <person name="Pelan S."/>
            <person name="Howe K."/>
            <person name="Rhie A."/>
            <person name="Mountcastle J."/>
            <person name="Haase B."/>
            <person name="Fedrigo O."/>
            <person name="Jarvis E.D."/>
        </authorList>
    </citation>
    <scope>NUCLEOTIDE SEQUENCE [LARGE SCALE GENOMIC DNA]</scope>
</reference>
<dbReference type="GO" id="GO:0048007">
    <property type="term" value="P:antigen processing and presentation, exogenous lipid antigen via MHC class Ib"/>
    <property type="evidence" value="ECO:0007669"/>
    <property type="project" value="TreeGrafter"/>
</dbReference>
<dbReference type="Pfam" id="PF07654">
    <property type="entry name" value="C1-set"/>
    <property type="match status" value="1"/>
</dbReference>
<dbReference type="InterPro" id="IPR050208">
    <property type="entry name" value="MHC_class-I_related"/>
</dbReference>
<evidence type="ECO:0000256" key="1">
    <source>
        <dbReference type="ARBA" id="ARBA00023180"/>
    </source>
</evidence>
<evidence type="ECO:0000259" key="3">
    <source>
        <dbReference type="PROSITE" id="PS50835"/>
    </source>
</evidence>
<keyword evidence="1" id="KW-0325">Glycoprotein</keyword>
<dbReference type="GO" id="GO:0071723">
    <property type="term" value="F:lipopeptide binding"/>
    <property type="evidence" value="ECO:0007669"/>
    <property type="project" value="TreeGrafter"/>
</dbReference>
<feature type="region of interest" description="Disordered" evidence="2">
    <location>
        <begin position="267"/>
        <end position="288"/>
    </location>
</feature>
<accession>A0A8C3U4H6</accession>
<proteinExistence type="predicted"/>
<feature type="domain" description="Ig-like" evidence="3">
    <location>
        <begin position="165"/>
        <end position="264"/>
    </location>
</feature>
<dbReference type="GO" id="GO:0006955">
    <property type="term" value="P:immune response"/>
    <property type="evidence" value="ECO:0007669"/>
    <property type="project" value="TreeGrafter"/>
</dbReference>
<evidence type="ECO:0000313" key="5">
    <source>
        <dbReference type="Proteomes" id="UP000694563"/>
    </source>
</evidence>
<dbReference type="Gene3D" id="3.30.500.10">
    <property type="entry name" value="MHC class I-like antigen recognition-like"/>
    <property type="match status" value="2"/>
</dbReference>
<dbReference type="InterPro" id="IPR007110">
    <property type="entry name" value="Ig-like_dom"/>
</dbReference>
<evidence type="ECO:0000313" key="4">
    <source>
        <dbReference type="Ensembl" id="ENSCUSP00005007231.1"/>
    </source>
</evidence>
<sequence>ISPLAPPLISFLHPFLSPSCLLANPQVIQLLLTGLFANISSAEVSSVALVGDIPVFTLDPANWSIHFHWPWGTSPLALPLTDPLVVQFRAGCVLYPNETRHAFLNAGWGGRDLMAFEVDKQRWEARQTSQVAELVSKSINRQKSVGVLLDYAPLGLSPPLCSHSPELPVATVFAHTPSLDQLLLVCHVTGFYPRPISVAWLRDGQEVPPGPALNTSTILPNADLTYQLRSVLAVVPHDGHSYVCRVRHQSLGTPTQLCSGKPLSFSQETAQRTTETPHCRQRLPFSGL</sequence>
<dbReference type="SUPFAM" id="SSF48726">
    <property type="entry name" value="Immunoglobulin"/>
    <property type="match status" value="1"/>
</dbReference>
<organism evidence="4 5">
    <name type="scientific">Catharus ustulatus</name>
    <name type="common">Russet-backed thrush</name>
    <name type="synonym">Hylocichla ustulatus</name>
    <dbReference type="NCBI Taxonomy" id="91951"/>
    <lineage>
        <taxon>Eukaryota</taxon>
        <taxon>Metazoa</taxon>
        <taxon>Chordata</taxon>
        <taxon>Craniata</taxon>
        <taxon>Vertebrata</taxon>
        <taxon>Euteleostomi</taxon>
        <taxon>Archelosauria</taxon>
        <taxon>Archosauria</taxon>
        <taxon>Dinosauria</taxon>
        <taxon>Saurischia</taxon>
        <taxon>Theropoda</taxon>
        <taxon>Coelurosauria</taxon>
        <taxon>Aves</taxon>
        <taxon>Neognathae</taxon>
        <taxon>Neoaves</taxon>
        <taxon>Telluraves</taxon>
        <taxon>Australaves</taxon>
        <taxon>Passeriformes</taxon>
        <taxon>Turdidae</taxon>
        <taxon>Catharus</taxon>
    </lineage>
</organism>
<protein>
    <recommendedName>
        <fullName evidence="3">Ig-like domain-containing protein</fullName>
    </recommendedName>
</protein>
<dbReference type="GO" id="GO:0001916">
    <property type="term" value="P:positive regulation of T cell mediated cytotoxicity"/>
    <property type="evidence" value="ECO:0007669"/>
    <property type="project" value="TreeGrafter"/>
</dbReference>
<dbReference type="Proteomes" id="UP000694563">
    <property type="component" value="Chromosome 13"/>
</dbReference>
<dbReference type="SUPFAM" id="SSF54452">
    <property type="entry name" value="MHC antigen-recognition domain"/>
    <property type="match status" value="1"/>
</dbReference>
<dbReference type="Ensembl" id="ENSCUST00005007507.1">
    <property type="protein sequence ID" value="ENSCUSP00005007231.1"/>
    <property type="gene ID" value="ENSCUSG00005004468.1"/>
</dbReference>
<dbReference type="SMART" id="SM00407">
    <property type="entry name" value="IGc1"/>
    <property type="match status" value="1"/>
</dbReference>
<dbReference type="PROSITE" id="PS50835">
    <property type="entry name" value="IG_LIKE"/>
    <property type="match status" value="1"/>
</dbReference>